<dbReference type="SUPFAM" id="SSF52540">
    <property type="entry name" value="P-loop containing nucleoside triphosphate hydrolases"/>
    <property type="match status" value="2"/>
</dbReference>
<dbReference type="GO" id="GO:0003678">
    <property type="term" value="F:DNA helicase activity"/>
    <property type="evidence" value="ECO:0007669"/>
    <property type="project" value="TreeGrafter"/>
</dbReference>
<dbReference type="Pfam" id="PF00270">
    <property type="entry name" value="DEAD"/>
    <property type="match status" value="1"/>
</dbReference>
<dbReference type="PROSITE" id="PS51194">
    <property type="entry name" value="HELICASE_CTER"/>
    <property type="match status" value="1"/>
</dbReference>
<dbReference type="GO" id="GO:0003677">
    <property type="term" value="F:DNA binding"/>
    <property type="evidence" value="ECO:0007669"/>
    <property type="project" value="UniProtKB-KW"/>
</dbReference>
<dbReference type="RefSeq" id="WP_052591684.1">
    <property type="nucleotide sequence ID" value="NZ_CP011112.1"/>
</dbReference>
<evidence type="ECO:0000259" key="10">
    <source>
        <dbReference type="PROSITE" id="PS51194"/>
    </source>
</evidence>
<dbReference type="InterPro" id="IPR001650">
    <property type="entry name" value="Helicase_C-like"/>
</dbReference>
<keyword evidence="1" id="KW-0547">Nucleotide-binding</keyword>
<dbReference type="InterPro" id="IPR027417">
    <property type="entry name" value="P-loop_NTPase"/>
</dbReference>
<keyword evidence="3" id="KW-0378">Hydrolase</keyword>
<evidence type="ECO:0000313" key="12">
    <source>
        <dbReference type="Proteomes" id="UP000066480"/>
    </source>
</evidence>
<keyword evidence="6" id="KW-0238">DNA-binding</keyword>
<evidence type="ECO:0000256" key="3">
    <source>
        <dbReference type="ARBA" id="ARBA00022801"/>
    </source>
</evidence>
<evidence type="ECO:0000256" key="4">
    <source>
        <dbReference type="ARBA" id="ARBA00022806"/>
    </source>
</evidence>
<dbReference type="Gene3D" id="2.40.50.140">
    <property type="entry name" value="Nucleic acid-binding proteins"/>
    <property type="match status" value="1"/>
</dbReference>
<keyword evidence="4 11" id="KW-0347">Helicase</keyword>
<evidence type="ECO:0000256" key="1">
    <source>
        <dbReference type="ARBA" id="ARBA00022741"/>
    </source>
</evidence>
<dbReference type="Pfam" id="PF17191">
    <property type="entry name" value="RecG_wedge"/>
    <property type="match status" value="1"/>
</dbReference>
<dbReference type="InterPro" id="IPR033454">
    <property type="entry name" value="RecG_wedge"/>
</dbReference>
<gene>
    <name evidence="11" type="ORF">VV02_11615</name>
</gene>
<feature type="domain" description="Helicase ATP-binding" evidence="9">
    <location>
        <begin position="279"/>
        <end position="452"/>
    </location>
</feature>
<dbReference type="CDD" id="cd17992">
    <property type="entry name" value="DEXHc_RecG"/>
    <property type="match status" value="1"/>
</dbReference>
<keyword evidence="12" id="KW-1185">Reference proteome</keyword>
<dbReference type="STRING" id="571913.VV02_11615"/>
<dbReference type="PANTHER" id="PTHR47964">
    <property type="entry name" value="ATP-DEPENDENT DNA HELICASE HOMOLOG RECG, CHLOROPLASTIC"/>
    <property type="match status" value="1"/>
</dbReference>
<keyword evidence="7" id="KW-0234">DNA repair</keyword>
<keyword evidence="5" id="KW-0067">ATP-binding</keyword>
<evidence type="ECO:0000256" key="8">
    <source>
        <dbReference type="ARBA" id="ARBA00049819"/>
    </source>
</evidence>
<dbReference type="Gene3D" id="3.40.50.300">
    <property type="entry name" value="P-loop containing nucleotide triphosphate hydrolases"/>
    <property type="match status" value="2"/>
</dbReference>
<dbReference type="OrthoDB" id="9804325at2"/>
<evidence type="ECO:0000256" key="6">
    <source>
        <dbReference type="ARBA" id="ARBA00023125"/>
    </source>
</evidence>
<dbReference type="InterPro" id="IPR011545">
    <property type="entry name" value="DEAD/DEAH_box_helicase_dom"/>
</dbReference>
<dbReference type="SMART" id="SM00490">
    <property type="entry name" value="HELICc"/>
    <property type="match status" value="1"/>
</dbReference>
<dbReference type="Pfam" id="PF19833">
    <property type="entry name" value="RecG_dom3_C"/>
    <property type="match status" value="1"/>
</dbReference>
<name>A0A0K1JIF1_9MICO</name>
<protein>
    <recommendedName>
        <fullName evidence="8">Probable DNA 3'-5' helicase RecG</fullName>
    </recommendedName>
</protein>
<reference evidence="11 12" key="1">
    <citation type="submission" date="2015-03" db="EMBL/GenBank/DDBJ databases">
        <title>Luteipulveratus halotolerans sp. nov., a novel actinobacterium (Dermacoccaceae) from Sarawak, Malaysia.</title>
        <authorList>
            <person name="Juboi H."/>
            <person name="Basik A."/>
            <person name="Shamsul S.S."/>
            <person name="Arnold P."/>
            <person name="Schmitt E.K."/>
            <person name="Sanglier J.-J."/>
            <person name="Yeo T."/>
        </authorList>
    </citation>
    <scope>NUCLEOTIDE SEQUENCE [LARGE SCALE GENOMIC DNA]</scope>
    <source>
        <strain evidence="11 12">MN07-A0370</strain>
    </source>
</reference>
<dbReference type="Pfam" id="PF00271">
    <property type="entry name" value="Helicase_C"/>
    <property type="match status" value="1"/>
</dbReference>
<dbReference type="AlphaFoldDB" id="A0A0K1JIF1"/>
<dbReference type="Proteomes" id="UP000066480">
    <property type="component" value="Chromosome"/>
</dbReference>
<dbReference type="InterPro" id="IPR014001">
    <property type="entry name" value="Helicase_ATP-bd"/>
</dbReference>
<evidence type="ECO:0000256" key="2">
    <source>
        <dbReference type="ARBA" id="ARBA00022763"/>
    </source>
</evidence>
<dbReference type="GO" id="GO:0005524">
    <property type="term" value="F:ATP binding"/>
    <property type="evidence" value="ECO:0007669"/>
    <property type="project" value="UniProtKB-KW"/>
</dbReference>
<evidence type="ECO:0000313" key="11">
    <source>
        <dbReference type="EMBL" id="AKU16360.1"/>
    </source>
</evidence>
<evidence type="ECO:0000259" key="9">
    <source>
        <dbReference type="PROSITE" id="PS51192"/>
    </source>
</evidence>
<proteinExistence type="predicted"/>
<dbReference type="SMART" id="SM00487">
    <property type="entry name" value="DEXDc"/>
    <property type="match status" value="1"/>
</dbReference>
<dbReference type="PROSITE" id="PS51192">
    <property type="entry name" value="HELICASE_ATP_BIND_1"/>
    <property type="match status" value="1"/>
</dbReference>
<keyword evidence="2" id="KW-0227">DNA damage</keyword>
<evidence type="ECO:0000256" key="5">
    <source>
        <dbReference type="ARBA" id="ARBA00022840"/>
    </source>
</evidence>
<feature type="domain" description="Helicase C-terminal" evidence="10">
    <location>
        <begin position="501"/>
        <end position="665"/>
    </location>
</feature>
<dbReference type="CDD" id="cd04488">
    <property type="entry name" value="RecG_wedge_OBF"/>
    <property type="match status" value="1"/>
</dbReference>
<organism evidence="11 12">
    <name type="scientific">Luteipulveratus mongoliensis</name>
    <dbReference type="NCBI Taxonomy" id="571913"/>
    <lineage>
        <taxon>Bacteria</taxon>
        <taxon>Bacillati</taxon>
        <taxon>Actinomycetota</taxon>
        <taxon>Actinomycetes</taxon>
        <taxon>Micrococcales</taxon>
        <taxon>Dermacoccaceae</taxon>
        <taxon>Luteipulveratus</taxon>
    </lineage>
</organism>
<evidence type="ECO:0000256" key="7">
    <source>
        <dbReference type="ARBA" id="ARBA00023204"/>
    </source>
</evidence>
<accession>A0A0K1JIF1</accession>
<dbReference type="InterPro" id="IPR047112">
    <property type="entry name" value="RecG/Mfd"/>
</dbReference>
<dbReference type="GO" id="GO:0016787">
    <property type="term" value="F:hydrolase activity"/>
    <property type="evidence" value="ECO:0007669"/>
    <property type="project" value="UniProtKB-KW"/>
</dbReference>
<dbReference type="SUPFAM" id="SSF50249">
    <property type="entry name" value="Nucleic acid-binding proteins"/>
    <property type="match status" value="1"/>
</dbReference>
<dbReference type="PATRIC" id="fig|571913.6.peg.2365"/>
<dbReference type="EMBL" id="CP011112">
    <property type="protein sequence ID" value="AKU16360.1"/>
    <property type="molecule type" value="Genomic_DNA"/>
</dbReference>
<sequence length="735" mass="80008">MAALTRQSRLTGILGAAAKKLEKARDLRTVGDLLDFLPRRYIDANTSGRLSEFTVGETAVLVATVVSVQTRSMRNRRGKMLEAVIEDADGTAARLVFFRAYGHEQRLLPGVRALFRGKLDTYRGGWQLSHPDYTLLDDDQEQDSVYAGGLVPVYLNVAGVTDMQMTQSLRLVLDQLDVPEDPVPGKIRTGRGLSDQLDAYRLLHLPQTQADVGRGKRRLRYDEALVVQTALAQRRARYDAEEAVPRAVRPGGLLAAFDERLPFELTAGQREVGAEIAADMARDRPMHRLLQGEVGSGKTIVALRAMLAAIDAGAQAALLAPTEVLAQQHERSIRAMLGDLGEGGMLGGAEHGTQIALLTGSMPKSQRERVLLDIVSGPVGIVIGTHALIQEHVMFADLGLVVVDEQHRFGVEQRDALRGKAVRPPHVLVMTATPIPRTVAMTVFGDMDTSALTELPSGRQPIASHVVPASKPAWLERTWRRVAEEVAGGHQVYVVCPRIGDPDDAMLEVPDDGSAPDLETYGDEEPEVVRELHGVYQMVQRLRSEPAMDGLRIEMLHGRMSPDDKDTVMQVFGRGEIDVLVSTTVIEVGVDVPNATTMVVMDADRFGISQLHQLRGRVGRGDAGGICLLVTESDNPTTVSRLEAVAATTDGFALAGLDLELRREGDVLGSSQSGQRSQLRLLRLTHAKDVELIEQAREDAIGIVADDPELTKHPALAAMVQTRLDDEQAAFLERG</sequence>
<dbReference type="PANTHER" id="PTHR47964:SF1">
    <property type="entry name" value="ATP-DEPENDENT DNA HELICASE HOMOLOG RECG, CHLOROPLASTIC"/>
    <property type="match status" value="1"/>
</dbReference>
<dbReference type="GO" id="GO:0006281">
    <property type="term" value="P:DNA repair"/>
    <property type="evidence" value="ECO:0007669"/>
    <property type="project" value="UniProtKB-KW"/>
</dbReference>
<dbReference type="KEGG" id="lmoi:VV02_11615"/>
<dbReference type="InterPro" id="IPR012340">
    <property type="entry name" value="NA-bd_OB-fold"/>
</dbReference>
<dbReference type="InterPro" id="IPR045562">
    <property type="entry name" value="RecG_dom3_C"/>
</dbReference>